<feature type="coiled-coil region" evidence="1">
    <location>
        <begin position="94"/>
        <end position="121"/>
    </location>
</feature>
<dbReference type="Pfam" id="PF13600">
    <property type="entry name" value="DUF4140"/>
    <property type="match status" value="1"/>
</dbReference>
<protein>
    <submittedName>
        <fullName evidence="5">DUF4139 domain-containing protein</fullName>
    </submittedName>
</protein>
<accession>A0AAW8JIL9</accession>
<dbReference type="Proteomes" id="UP001243195">
    <property type="component" value="Unassembled WGS sequence"/>
</dbReference>
<dbReference type="AlphaFoldDB" id="A0AAW8JIL9"/>
<feature type="coiled-coil region" evidence="1">
    <location>
        <begin position="148"/>
        <end position="175"/>
    </location>
</feature>
<comment type="caution">
    <text evidence="5">The sequence shown here is derived from an EMBL/GenBank/DDBJ whole genome shotgun (WGS) entry which is preliminary data.</text>
</comment>
<dbReference type="InterPro" id="IPR011935">
    <property type="entry name" value="CHP02231"/>
</dbReference>
<dbReference type="NCBIfam" id="TIGR02231">
    <property type="entry name" value="mucoidy inhibitor MuiA family protein"/>
    <property type="match status" value="1"/>
</dbReference>
<evidence type="ECO:0000256" key="1">
    <source>
        <dbReference type="SAM" id="Coils"/>
    </source>
</evidence>
<organism evidence="5 6">
    <name type="scientific">Acinetobacter gerneri</name>
    <dbReference type="NCBI Taxonomy" id="202952"/>
    <lineage>
        <taxon>Bacteria</taxon>
        <taxon>Pseudomonadati</taxon>
        <taxon>Pseudomonadota</taxon>
        <taxon>Gammaproteobacteria</taxon>
        <taxon>Moraxellales</taxon>
        <taxon>Moraxellaceae</taxon>
        <taxon>Acinetobacter</taxon>
    </lineage>
</organism>
<dbReference type="PANTHER" id="PTHR31005">
    <property type="entry name" value="DUF4139 DOMAIN-CONTAINING PROTEIN"/>
    <property type="match status" value="1"/>
</dbReference>
<evidence type="ECO:0000313" key="5">
    <source>
        <dbReference type="EMBL" id="MDQ9071146.1"/>
    </source>
</evidence>
<dbReference type="PANTHER" id="PTHR31005:SF8">
    <property type="entry name" value="DUF4139 DOMAIN-CONTAINING PROTEIN"/>
    <property type="match status" value="1"/>
</dbReference>
<feature type="signal peptide" evidence="2">
    <location>
        <begin position="1"/>
        <end position="20"/>
    </location>
</feature>
<proteinExistence type="predicted"/>
<dbReference type="EMBL" id="JAVIDA010000006">
    <property type="protein sequence ID" value="MDQ9071146.1"/>
    <property type="molecule type" value="Genomic_DNA"/>
</dbReference>
<feature type="domain" description="DUF4140" evidence="4">
    <location>
        <begin position="31"/>
        <end position="125"/>
    </location>
</feature>
<keyword evidence="1" id="KW-0175">Coiled coil</keyword>
<dbReference type="RefSeq" id="WP_308955494.1">
    <property type="nucleotide sequence ID" value="NZ_JAVICY010000005.1"/>
</dbReference>
<dbReference type="InterPro" id="IPR037291">
    <property type="entry name" value="DUF4139"/>
</dbReference>
<keyword evidence="2" id="KW-0732">Signal</keyword>
<feature type="chain" id="PRO_5043622725" evidence="2">
    <location>
        <begin position="21"/>
        <end position="514"/>
    </location>
</feature>
<dbReference type="InterPro" id="IPR025554">
    <property type="entry name" value="DUF4140"/>
</dbReference>
<evidence type="ECO:0000259" key="3">
    <source>
        <dbReference type="Pfam" id="PF13598"/>
    </source>
</evidence>
<evidence type="ECO:0000313" key="6">
    <source>
        <dbReference type="Proteomes" id="UP001243195"/>
    </source>
</evidence>
<evidence type="ECO:0000256" key="2">
    <source>
        <dbReference type="SAM" id="SignalP"/>
    </source>
</evidence>
<sequence length="514" mass="57676">MNIKTKITLLSLFCSPSCFALSLADAPIQQVTLYPTAAKIERSIPVKAGERVVTLEGLAANFDANQMQFQTSNIDVNAVSHSDSAVDKPSGNESSKLKTQIEQLEKEISVQNAIIQSAELQNKYLGNLTSGSSSSKVRQDAYDAFVAIDKAKIIKEKLLKKSEELQQDLDNIGDNDFNQRSLKFYVQAPSNGQIKLSYMVPYARWQPTYKAELDSQTKQIKLTRMAMIAQKTGEDWNNVNLVLSTSSPQGYVRQVSPVKWWVDYEEPQPQRSTQDRYVVEMAPAPAPLAQSQKMSRSGANGPSFPDFQATDLNFSSEFRANTQTSIPSSQQQIYLPLGTETFNSQLSIWAIPRQSNTATVNAEIPKLDGNWPSGMIKLYRDGDYIGQRTLQNTTAENLQMSFGQDELIQIQVIDLTDKRSATSSSKTETVQKQQYIIQNMHPYPVQLTLFDSQPESRNEKLVVQTQYSRQPNATTWQDQPNINSWNISLGAKQKFELTVDRHFKYPTKGSTSGF</sequence>
<name>A0AAW8JIL9_9GAMM</name>
<dbReference type="Pfam" id="PF13598">
    <property type="entry name" value="DUF4139"/>
    <property type="match status" value="1"/>
</dbReference>
<evidence type="ECO:0000259" key="4">
    <source>
        <dbReference type="Pfam" id="PF13600"/>
    </source>
</evidence>
<gene>
    <name evidence="5" type="ORF">RFH51_06700</name>
</gene>
<feature type="domain" description="DUF4139" evidence="3">
    <location>
        <begin position="194"/>
        <end position="506"/>
    </location>
</feature>
<reference evidence="5" key="1">
    <citation type="submission" date="2023-08" db="EMBL/GenBank/DDBJ databases">
        <title>Emergence of clinically-relevant ST2 carbapenem-resistant Acinetobacter baumannii strains in hospital sewages in Zhejiang, East of China.</title>
        <authorList>
            <person name="Kaichao C."/>
            <person name="Zhang R."/>
        </authorList>
    </citation>
    <scope>NUCLEOTIDE SEQUENCE</scope>
    <source>
        <strain evidence="5">M-SY-60</strain>
    </source>
</reference>